<dbReference type="Pfam" id="PF00294">
    <property type="entry name" value="PfkB"/>
    <property type="match status" value="1"/>
</dbReference>
<evidence type="ECO:0000256" key="11">
    <source>
        <dbReference type="ARBA" id="ARBA00047428"/>
    </source>
</evidence>
<dbReference type="GO" id="GO:0016779">
    <property type="term" value="F:nucleotidyltransferase activity"/>
    <property type="evidence" value="ECO:0007669"/>
    <property type="project" value="UniProtKB-KW"/>
</dbReference>
<accession>A0ABX1TKZ3</accession>
<evidence type="ECO:0000256" key="5">
    <source>
        <dbReference type="ARBA" id="ARBA00022695"/>
    </source>
</evidence>
<feature type="active site" evidence="12">
    <location>
        <position position="264"/>
    </location>
</feature>
<dbReference type="InterPro" id="IPR011611">
    <property type="entry name" value="PfkB_dom"/>
</dbReference>
<comment type="function">
    <text evidence="2 12">Catalyzes the ADP transfer from ATP to D-glycero-beta-D-manno-heptose 1-phosphate, yielding ADP-D-glycero-beta-D-manno-heptose.</text>
</comment>
<dbReference type="InterPro" id="IPR002173">
    <property type="entry name" value="Carboh/pur_kinase_PfkB_CS"/>
</dbReference>
<dbReference type="NCBIfam" id="TIGR02199">
    <property type="entry name" value="rfaE_dom_II"/>
    <property type="match status" value="1"/>
</dbReference>
<keyword evidence="10 12" id="KW-0119">Carbohydrate metabolism</keyword>
<evidence type="ECO:0000256" key="4">
    <source>
        <dbReference type="ARBA" id="ARBA00022679"/>
    </source>
</evidence>
<comment type="pathway">
    <text evidence="12">Nucleotide-sugar biosynthesis; ADP-L-glycero-beta-D-manno-heptose biosynthesis; ADP-L-glycero-beta-D-manno-heptose from D-glycero-beta-D-manno-heptose 7-phosphate: step 1/4.</text>
</comment>
<dbReference type="Proteomes" id="UP000760480">
    <property type="component" value="Unassembled WGS sequence"/>
</dbReference>
<comment type="catalytic activity">
    <reaction evidence="12">
        <text>D-glycero-beta-D-manno-heptose 7-phosphate + ATP = D-glycero-beta-D-manno-heptose 1,7-bisphosphate + ADP + H(+)</text>
        <dbReference type="Rhea" id="RHEA:27473"/>
        <dbReference type="ChEBI" id="CHEBI:15378"/>
        <dbReference type="ChEBI" id="CHEBI:30616"/>
        <dbReference type="ChEBI" id="CHEBI:60204"/>
        <dbReference type="ChEBI" id="CHEBI:60208"/>
        <dbReference type="ChEBI" id="CHEBI:456216"/>
        <dbReference type="EC" id="2.7.1.167"/>
    </reaction>
</comment>
<dbReference type="InterPro" id="IPR029056">
    <property type="entry name" value="Ribokinase-like"/>
</dbReference>
<dbReference type="NCBIfam" id="NF008454">
    <property type="entry name" value="PRK11316.1"/>
    <property type="match status" value="1"/>
</dbReference>
<evidence type="ECO:0000256" key="1">
    <source>
        <dbReference type="ARBA" id="ARBA00002319"/>
    </source>
</evidence>
<dbReference type="InterPro" id="IPR011914">
    <property type="entry name" value="RfaE_dom_II"/>
</dbReference>
<feature type="domain" description="Carbohydrate kinase PfkB" evidence="13">
    <location>
        <begin position="14"/>
        <end position="302"/>
    </location>
</feature>
<evidence type="ECO:0000256" key="3">
    <source>
        <dbReference type="ARBA" id="ARBA00004713"/>
    </source>
</evidence>
<comment type="caution">
    <text evidence="15">The sequence shown here is derived from an EMBL/GenBank/DDBJ whole genome shotgun (WGS) entry which is preliminary data.</text>
</comment>
<dbReference type="Gene3D" id="3.40.50.620">
    <property type="entry name" value="HUPs"/>
    <property type="match status" value="1"/>
</dbReference>
<dbReference type="GO" id="GO:0033785">
    <property type="term" value="F:heptose 7-phosphate kinase activity"/>
    <property type="evidence" value="ECO:0007669"/>
    <property type="project" value="UniProtKB-EC"/>
</dbReference>
<dbReference type="SUPFAM" id="SSF52374">
    <property type="entry name" value="Nucleotidylyl transferase"/>
    <property type="match status" value="1"/>
</dbReference>
<comment type="similarity">
    <text evidence="12">In the N-terminal section; belongs to the carbohydrate kinase PfkB family.</text>
</comment>
<keyword evidence="4 12" id="KW-0808">Transferase</keyword>
<feature type="region of interest" description="Cytidylyltransferase" evidence="12">
    <location>
        <begin position="344"/>
        <end position="475"/>
    </location>
</feature>
<proteinExistence type="inferred from homology"/>
<dbReference type="PROSITE" id="PS00583">
    <property type="entry name" value="PFKB_KINASES_1"/>
    <property type="match status" value="1"/>
</dbReference>
<keyword evidence="16" id="KW-1185">Reference proteome</keyword>
<comment type="similarity">
    <text evidence="12">In the C-terminal section; belongs to the cytidylyltransferase family.</text>
</comment>
<dbReference type="PANTHER" id="PTHR46969:SF1">
    <property type="entry name" value="BIFUNCTIONAL PROTEIN HLDE"/>
    <property type="match status" value="1"/>
</dbReference>
<dbReference type="NCBIfam" id="TIGR02198">
    <property type="entry name" value="rfaE_dom_I"/>
    <property type="match status" value="1"/>
</dbReference>
<reference evidence="15 16" key="1">
    <citation type="submission" date="2019-03" db="EMBL/GenBank/DDBJ databases">
        <title>Metabolic reconstructions from genomes of highly enriched 'Candidatus Accumulibacter' and 'Candidatus Competibacter' bioreactor populations.</title>
        <authorList>
            <person name="Annavajhala M.K."/>
            <person name="Welles L."/>
            <person name="Abbas B."/>
            <person name="Sorokin D."/>
            <person name="Park H."/>
            <person name="Van Loosdrecht M."/>
            <person name="Chandran K."/>
        </authorList>
    </citation>
    <scope>NUCLEOTIDE SEQUENCE [LARGE SCALE GENOMIC DNA]</scope>
    <source>
        <strain evidence="15 16">SBR_G</strain>
    </source>
</reference>
<evidence type="ECO:0000259" key="13">
    <source>
        <dbReference type="Pfam" id="PF00294"/>
    </source>
</evidence>
<keyword evidence="9 12" id="KW-0511">Multifunctional enzyme</keyword>
<evidence type="ECO:0000256" key="8">
    <source>
        <dbReference type="ARBA" id="ARBA00022840"/>
    </source>
</evidence>
<dbReference type="InterPro" id="IPR004821">
    <property type="entry name" value="Cyt_trans-like"/>
</dbReference>
<dbReference type="EMBL" id="SPMZ01000037">
    <property type="protein sequence ID" value="NMQ20077.1"/>
    <property type="molecule type" value="Genomic_DNA"/>
</dbReference>
<feature type="binding site" evidence="12">
    <location>
        <begin position="195"/>
        <end position="198"/>
    </location>
    <ligand>
        <name>ATP</name>
        <dbReference type="ChEBI" id="CHEBI:30616"/>
    </ligand>
</feature>
<comment type="function">
    <text evidence="1 12">Catalyzes the phosphorylation of D-glycero-D-manno-heptose 7-phosphate at the C-1 position to selectively form D-glycero-beta-D-manno-heptose-1,7-bisphosphate.</text>
</comment>
<evidence type="ECO:0000256" key="12">
    <source>
        <dbReference type="HAMAP-Rule" id="MF_01603"/>
    </source>
</evidence>
<keyword evidence="6 12" id="KW-0547">Nucleotide-binding</keyword>
<dbReference type="RefSeq" id="WP_169249336.1">
    <property type="nucleotide sequence ID" value="NZ_SPMZ01000037.1"/>
</dbReference>
<evidence type="ECO:0000256" key="10">
    <source>
        <dbReference type="ARBA" id="ARBA00023277"/>
    </source>
</evidence>
<dbReference type="EC" id="2.7.7.70" evidence="12"/>
<dbReference type="EC" id="2.7.1.167" evidence="12"/>
<dbReference type="PANTHER" id="PTHR46969">
    <property type="entry name" value="BIFUNCTIONAL PROTEIN HLDE"/>
    <property type="match status" value="1"/>
</dbReference>
<name>A0ABX1TKZ3_9GAMM</name>
<feature type="region of interest" description="Ribokinase" evidence="12">
    <location>
        <begin position="1"/>
        <end position="318"/>
    </location>
</feature>
<dbReference type="SUPFAM" id="SSF53613">
    <property type="entry name" value="Ribokinase-like"/>
    <property type="match status" value="1"/>
</dbReference>
<dbReference type="InterPro" id="IPR023030">
    <property type="entry name" value="Bifunc_HldE"/>
</dbReference>
<feature type="domain" description="Cytidyltransferase-like" evidence="14">
    <location>
        <begin position="344"/>
        <end position="435"/>
    </location>
</feature>
<evidence type="ECO:0000256" key="7">
    <source>
        <dbReference type="ARBA" id="ARBA00022777"/>
    </source>
</evidence>
<keyword evidence="8 12" id="KW-0067">ATP-binding</keyword>
<evidence type="ECO:0000256" key="9">
    <source>
        <dbReference type="ARBA" id="ARBA00023268"/>
    </source>
</evidence>
<comment type="pathway">
    <text evidence="3">Bacterial outer membrane biogenesis; LPS core biosynthesis.</text>
</comment>
<evidence type="ECO:0000259" key="14">
    <source>
        <dbReference type="Pfam" id="PF01467"/>
    </source>
</evidence>
<evidence type="ECO:0000313" key="16">
    <source>
        <dbReference type="Proteomes" id="UP000760480"/>
    </source>
</evidence>
<organism evidence="15 16">
    <name type="scientific">Candidatus Competibacter phosphatis</name>
    <dbReference type="NCBI Taxonomy" id="221280"/>
    <lineage>
        <taxon>Bacteria</taxon>
        <taxon>Pseudomonadati</taxon>
        <taxon>Pseudomonadota</taxon>
        <taxon>Gammaproteobacteria</taxon>
        <taxon>Candidatus Competibacteraceae</taxon>
        <taxon>Candidatus Competibacter</taxon>
    </lineage>
</organism>
<keyword evidence="5 12" id="KW-0548">Nucleotidyltransferase</keyword>
<dbReference type="Gene3D" id="3.40.1190.20">
    <property type="match status" value="1"/>
</dbReference>
<dbReference type="Pfam" id="PF01467">
    <property type="entry name" value="CTP_transf_like"/>
    <property type="match status" value="1"/>
</dbReference>
<dbReference type="NCBIfam" id="TIGR00125">
    <property type="entry name" value="cyt_tran_rel"/>
    <property type="match status" value="1"/>
</dbReference>
<evidence type="ECO:0000256" key="6">
    <source>
        <dbReference type="ARBA" id="ARBA00022741"/>
    </source>
</evidence>
<protein>
    <recommendedName>
        <fullName evidence="12">Bifunctional protein HldE</fullName>
    </recommendedName>
    <domain>
        <recommendedName>
            <fullName evidence="12">D-beta-D-heptose 7-phosphate kinase</fullName>
            <ecNumber evidence="12">2.7.1.167</ecNumber>
        </recommendedName>
        <alternativeName>
            <fullName evidence="12">D-beta-D-heptose 7-phosphotransferase</fullName>
        </alternativeName>
        <alternativeName>
            <fullName evidence="12">D-glycero-beta-D-manno-heptose-7-phosphate kinase</fullName>
        </alternativeName>
    </domain>
    <domain>
        <recommendedName>
            <fullName evidence="12">D-beta-D-heptose 1-phosphate adenylyltransferase</fullName>
            <ecNumber evidence="12">2.7.7.70</ecNumber>
        </recommendedName>
        <alternativeName>
            <fullName evidence="12">D-glycero-beta-D-manno-heptose 1-phosphate adenylyltransferase</fullName>
        </alternativeName>
    </domain>
</protein>
<dbReference type="InterPro" id="IPR011913">
    <property type="entry name" value="RfaE_dom_I"/>
</dbReference>
<dbReference type="CDD" id="cd01172">
    <property type="entry name" value="RfaE_like"/>
    <property type="match status" value="1"/>
</dbReference>
<evidence type="ECO:0000256" key="2">
    <source>
        <dbReference type="ARBA" id="ARBA00003753"/>
    </source>
</evidence>
<evidence type="ECO:0000313" key="15">
    <source>
        <dbReference type="EMBL" id="NMQ20077.1"/>
    </source>
</evidence>
<sequence>MKSQIPHFEQARVLIAGDVMLDRYWYGPCSRVSPEAPVPVVKVEEVEERPGGAANVAVNIATLGGRVRVLGVTGADEAATVLETKLRRLGADCELIRQPGQATITKLRVLSRNQQLLRLDFEDGFPGFEPSALEERFAAWLPETDVAVLSDYQKGALCSVERCIEQANAVGKPVLVDPKGRQLDRYRGATLLTPNLSEFETVVGPCRDEAELVDKGETLRRNLELEALLITRGEQGMTLLRDDVEPLHLAARAREVYDVTGAGDTVIATLAVGLAAGLALPAATVLANLAAGIVVGKLGTASVTVSELRRALYQHDEPPRGVLDEEQLLSAVADAKAHGETIVMTNGCFDILHAGHVTYLEQAKRLGNRLIVAVNDDASVRRLKGADRPVNPLGQRMRVLAGLAAVDWVVPFHEDTPERLICAVKPDYLIKGGDNDPAKIPGNRCVWDNGGQVVVMDYIEGCSTTSTIARILKRP</sequence>
<dbReference type="HAMAP" id="MF_01603">
    <property type="entry name" value="HldE"/>
    <property type="match status" value="1"/>
</dbReference>
<keyword evidence="7 12" id="KW-0418">Kinase</keyword>
<dbReference type="InterPro" id="IPR014729">
    <property type="entry name" value="Rossmann-like_a/b/a_fold"/>
</dbReference>
<comment type="subunit">
    <text evidence="12">Homodimer.</text>
</comment>
<gene>
    <name evidence="12 15" type="primary">hldE</name>
    <name evidence="15" type="ORF">E4P82_13245</name>
</gene>
<comment type="catalytic activity">
    <reaction evidence="11 12">
        <text>D-glycero-beta-D-manno-heptose 1-phosphate + ATP + H(+) = ADP-D-glycero-beta-D-manno-heptose + diphosphate</text>
        <dbReference type="Rhea" id="RHEA:27465"/>
        <dbReference type="ChEBI" id="CHEBI:15378"/>
        <dbReference type="ChEBI" id="CHEBI:30616"/>
        <dbReference type="ChEBI" id="CHEBI:33019"/>
        <dbReference type="ChEBI" id="CHEBI:59967"/>
        <dbReference type="ChEBI" id="CHEBI:61593"/>
        <dbReference type="EC" id="2.7.7.70"/>
    </reaction>
</comment>
<comment type="pathway">
    <text evidence="12">Nucleotide-sugar biosynthesis; ADP-L-glycero-beta-D-manno-heptose biosynthesis; ADP-L-glycero-beta-D-manno-heptose from D-glycero-beta-D-manno-heptose 7-phosphate: step 3/4.</text>
</comment>